<keyword evidence="1" id="KW-1133">Transmembrane helix</keyword>
<organism evidence="3">
    <name type="scientific">marine sediment metagenome</name>
    <dbReference type="NCBI Taxonomy" id="412755"/>
    <lineage>
        <taxon>unclassified sequences</taxon>
        <taxon>metagenomes</taxon>
        <taxon>ecological metagenomes</taxon>
    </lineage>
</organism>
<dbReference type="Pfam" id="PF07589">
    <property type="entry name" value="PEP-CTERM"/>
    <property type="match status" value="1"/>
</dbReference>
<protein>
    <recommendedName>
        <fullName evidence="2">Ice-binding protein C-terminal domain-containing protein</fullName>
    </recommendedName>
</protein>
<evidence type="ECO:0000256" key="1">
    <source>
        <dbReference type="SAM" id="Phobius"/>
    </source>
</evidence>
<keyword evidence="1" id="KW-0812">Transmembrane</keyword>
<evidence type="ECO:0000313" key="3">
    <source>
        <dbReference type="EMBL" id="KKK58190.1"/>
    </source>
</evidence>
<evidence type="ECO:0000259" key="2">
    <source>
        <dbReference type="Pfam" id="PF07589"/>
    </source>
</evidence>
<dbReference type="AlphaFoldDB" id="A0A0F8XB36"/>
<sequence length="227" mass="24604">MKATTSVSVTCVVLLSIASWVGAYPVDPVYDNGPQDPLFLPPGDWHELGDGFPTDEWIETTWDTTNQTACFDGSDDTQIPNVVVYMTNRTSTAWTDLHYVADPETTITNFDGTIGNATLSDNEEAFRIDWVGINRPLIFESMTVDTIFEPGETWQFIIQDFGNSITAAAVAPTPFSSLGIASLSSGDTLSSGSIIALPVPEPATMAFLAMGGLGVLIRRKPTRRGRF</sequence>
<accession>A0A0F8XB36</accession>
<comment type="caution">
    <text evidence="3">The sequence shown here is derived from an EMBL/GenBank/DDBJ whole genome shotgun (WGS) entry which is preliminary data.</text>
</comment>
<name>A0A0F8XB36_9ZZZZ</name>
<feature type="domain" description="Ice-binding protein C-terminal" evidence="2">
    <location>
        <begin position="198"/>
        <end position="220"/>
    </location>
</feature>
<reference evidence="3" key="1">
    <citation type="journal article" date="2015" name="Nature">
        <title>Complex archaea that bridge the gap between prokaryotes and eukaryotes.</title>
        <authorList>
            <person name="Spang A."/>
            <person name="Saw J.H."/>
            <person name="Jorgensen S.L."/>
            <person name="Zaremba-Niedzwiedzka K."/>
            <person name="Martijn J."/>
            <person name="Lind A.E."/>
            <person name="van Eijk R."/>
            <person name="Schleper C."/>
            <person name="Guy L."/>
            <person name="Ettema T.J."/>
        </authorList>
    </citation>
    <scope>NUCLEOTIDE SEQUENCE</scope>
</reference>
<keyword evidence="1" id="KW-0472">Membrane</keyword>
<dbReference type="NCBIfam" id="TIGR02595">
    <property type="entry name" value="PEP_CTERM"/>
    <property type="match status" value="1"/>
</dbReference>
<dbReference type="EMBL" id="LAZR01064104">
    <property type="protein sequence ID" value="KKK58190.1"/>
    <property type="molecule type" value="Genomic_DNA"/>
</dbReference>
<gene>
    <name evidence="3" type="ORF">LCGC14_3046930</name>
</gene>
<feature type="transmembrane region" description="Helical" evidence="1">
    <location>
        <begin position="194"/>
        <end position="217"/>
    </location>
</feature>
<proteinExistence type="predicted"/>
<dbReference type="InterPro" id="IPR013424">
    <property type="entry name" value="Ice-binding_C"/>
</dbReference>